<protein>
    <submittedName>
        <fullName evidence="1">Uncharacterized protein</fullName>
    </submittedName>
</protein>
<sequence>MGFGTDARRVRDERLPLARRHTALRCAVGKYGPLGFNATWAYLAATACPAPDLRRDPVALLRALDTLEESREVRLAEGERFAARRRTEKAAGRRNPRASDVAALRGPRWPSAAPPSRLGLVAAVANRHAEFRRLPRPGEALSRTVQGCRLVDLHTRLDASGAAYLEALGLLDRPAAEQLAATVHGLHSLARAGHAPLSKHQFPWLRFADLLAYAAGASSAIER</sequence>
<comment type="caution">
    <text evidence="1">The sequence shown here is derived from an EMBL/GenBank/DDBJ whole genome shotgun (WGS) entry which is preliminary data.</text>
</comment>
<dbReference type="Proteomes" id="UP001223978">
    <property type="component" value="Unassembled WGS sequence"/>
</dbReference>
<organism evidence="1 2">
    <name type="scientific">Streptomyces cavernicola</name>
    <dbReference type="NCBI Taxonomy" id="3043613"/>
    <lineage>
        <taxon>Bacteria</taxon>
        <taxon>Bacillati</taxon>
        <taxon>Actinomycetota</taxon>
        <taxon>Actinomycetes</taxon>
        <taxon>Kitasatosporales</taxon>
        <taxon>Streptomycetaceae</taxon>
        <taxon>Streptomyces</taxon>
    </lineage>
</organism>
<dbReference type="EMBL" id="JASCIQ010000040">
    <property type="protein sequence ID" value="MDI3408044.1"/>
    <property type="molecule type" value="Genomic_DNA"/>
</dbReference>
<name>A0ABT6SJ62_9ACTN</name>
<keyword evidence="2" id="KW-1185">Reference proteome</keyword>
<reference evidence="1 2" key="1">
    <citation type="submission" date="2023-05" db="EMBL/GenBank/DDBJ databases">
        <title>Draft genome sequence of Streptomyces sp. B-S-A6 isolated from a cave soil in Thailand.</title>
        <authorList>
            <person name="Chamroensaksri N."/>
            <person name="Muangham S."/>
        </authorList>
    </citation>
    <scope>NUCLEOTIDE SEQUENCE [LARGE SCALE GENOMIC DNA]</scope>
    <source>
        <strain evidence="1 2">B-S-A6</strain>
    </source>
</reference>
<accession>A0ABT6SJ62</accession>
<gene>
    <name evidence="1" type="ORF">QIS96_30045</name>
</gene>
<evidence type="ECO:0000313" key="1">
    <source>
        <dbReference type="EMBL" id="MDI3408044.1"/>
    </source>
</evidence>
<dbReference type="RefSeq" id="WP_282545953.1">
    <property type="nucleotide sequence ID" value="NZ_JASCIQ010000040.1"/>
</dbReference>
<evidence type="ECO:0000313" key="2">
    <source>
        <dbReference type="Proteomes" id="UP001223978"/>
    </source>
</evidence>
<proteinExistence type="predicted"/>